<sequence length="541" mass="61239">MLENNNTINASIENLKNSNDKQRITIINKLSLDYKNSIPVLWSKALSEDNPRIILSVIRDIIKKEKPRNFFTKTIGFSKEQLSDLLSHSDAKTRKNVCGIIGELGDPAYLESLYLAYMSEDQQFARASYASAIGGCGGALDGEKLNKILEDLVSKENDSAGTNSPIKINKHINEEKLALTKAIDKLSPLVSHKFKGFESPVPMLLTLMNNQYHLALNDLKEKSIKGQLIEEGILIKEKDLDKVYSCRTFYEVLFPLNKCENLKFDSKSIASAIINGHIVEFLNDCHEVDSNSSFRYRVEFKTTDHIIEKSEFVKNLSRELDELSSGTLKNSTSSYEVEIRIIEKNNLCNVFLKLYTFKDTRFDYRENALPTSINPISAAIVLKSIEKWVKPNSSVIDPFCGAGTMLIERAKLLEYHSLTGVDIYKTAISNATANAALASVNIELVNKDILSYDSLEYFDELITNMPFDNKSADHNKYAQLYSDFIKEIPYFVKPGGMAFIHTIEKKLFKELLIDNEELELIEEIKLEAGRLIPHVFVLLVK</sequence>
<organism evidence="2 3">
    <name type="scientific">Clostridium grantii DSM 8605</name>
    <dbReference type="NCBI Taxonomy" id="1121316"/>
    <lineage>
        <taxon>Bacteria</taxon>
        <taxon>Bacillati</taxon>
        <taxon>Bacillota</taxon>
        <taxon>Clostridia</taxon>
        <taxon>Eubacteriales</taxon>
        <taxon>Clostridiaceae</taxon>
        <taxon>Clostridium</taxon>
    </lineage>
</organism>
<evidence type="ECO:0000313" key="3">
    <source>
        <dbReference type="Proteomes" id="UP000184447"/>
    </source>
</evidence>
<dbReference type="InterPro" id="IPR000241">
    <property type="entry name" value="RlmKL-like_Mtase"/>
</dbReference>
<keyword evidence="2" id="KW-0489">Methyltransferase</keyword>
<dbReference type="PANTHER" id="PTHR14911:SF13">
    <property type="entry name" value="TRNA (GUANINE(6)-N2)-METHYLTRANSFERASE THUMP3"/>
    <property type="match status" value="1"/>
</dbReference>
<gene>
    <name evidence="2" type="ORF">SAMN02745207_01145</name>
</gene>
<dbReference type="PANTHER" id="PTHR14911">
    <property type="entry name" value="THUMP DOMAIN-CONTAINING"/>
    <property type="match status" value="1"/>
</dbReference>
<dbReference type="SUPFAM" id="SSF48371">
    <property type="entry name" value="ARM repeat"/>
    <property type="match status" value="1"/>
</dbReference>
<dbReference type="InterPro" id="IPR011989">
    <property type="entry name" value="ARM-like"/>
</dbReference>
<reference evidence="2 3" key="1">
    <citation type="submission" date="2016-11" db="EMBL/GenBank/DDBJ databases">
        <authorList>
            <person name="Jaros S."/>
            <person name="Januszkiewicz K."/>
            <person name="Wedrychowicz H."/>
        </authorList>
    </citation>
    <scope>NUCLEOTIDE SEQUENCE [LARGE SCALE GENOMIC DNA]</scope>
    <source>
        <strain evidence="2 3">DSM 8605</strain>
    </source>
</reference>
<feature type="domain" description="Ribosomal RNA large subunit methyltransferase K/L-like methyltransferase" evidence="1">
    <location>
        <begin position="364"/>
        <end position="523"/>
    </location>
</feature>
<dbReference type="InterPro" id="IPR016024">
    <property type="entry name" value="ARM-type_fold"/>
</dbReference>
<dbReference type="InterPro" id="IPR029063">
    <property type="entry name" value="SAM-dependent_MTases_sf"/>
</dbReference>
<evidence type="ECO:0000313" key="2">
    <source>
        <dbReference type="EMBL" id="SHH44452.1"/>
    </source>
</evidence>
<dbReference type="Gene3D" id="1.25.10.10">
    <property type="entry name" value="Leucine-rich Repeat Variant"/>
    <property type="match status" value="1"/>
</dbReference>
<dbReference type="RefSeq" id="WP_073337473.1">
    <property type="nucleotide sequence ID" value="NZ_FQXM01000005.1"/>
</dbReference>
<dbReference type="EMBL" id="FQXM01000005">
    <property type="protein sequence ID" value="SHH44452.1"/>
    <property type="molecule type" value="Genomic_DNA"/>
</dbReference>
<dbReference type="Gene3D" id="3.40.50.150">
    <property type="entry name" value="Vaccinia Virus protein VP39"/>
    <property type="match status" value="1"/>
</dbReference>
<keyword evidence="3" id="KW-1185">Reference proteome</keyword>
<protein>
    <submittedName>
        <fullName evidence="2">23S rRNA G2445 N2-methylase RlmL</fullName>
    </submittedName>
</protein>
<dbReference type="Proteomes" id="UP000184447">
    <property type="component" value="Unassembled WGS sequence"/>
</dbReference>
<dbReference type="OrthoDB" id="1637728at2"/>
<proteinExistence type="predicted"/>
<dbReference type="GO" id="GO:0016423">
    <property type="term" value="F:tRNA (guanine) methyltransferase activity"/>
    <property type="evidence" value="ECO:0007669"/>
    <property type="project" value="TreeGrafter"/>
</dbReference>
<name>A0A1M5T1A3_9CLOT</name>
<dbReference type="CDD" id="cd02440">
    <property type="entry name" value="AdoMet_MTases"/>
    <property type="match status" value="1"/>
</dbReference>
<dbReference type="GO" id="GO:0030488">
    <property type="term" value="P:tRNA methylation"/>
    <property type="evidence" value="ECO:0007669"/>
    <property type="project" value="TreeGrafter"/>
</dbReference>
<dbReference type="SUPFAM" id="SSF53335">
    <property type="entry name" value="S-adenosyl-L-methionine-dependent methyltransferases"/>
    <property type="match status" value="1"/>
</dbReference>
<keyword evidence="2" id="KW-0808">Transferase</keyword>
<accession>A0A1M5T1A3</accession>
<evidence type="ECO:0000259" key="1">
    <source>
        <dbReference type="Pfam" id="PF01170"/>
    </source>
</evidence>
<dbReference type="Pfam" id="PF01170">
    <property type="entry name" value="UPF0020"/>
    <property type="match status" value="1"/>
</dbReference>
<dbReference type="AlphaFoldDB" id="A0A1M5T1A3"/>
<dbReference type="STRING" id="1121316.SAMN02745207_01145"/>